<dbReference type="Pfam" id="PF00208">
    <property type="entry name" value="ELFV_dehydrog"/>
    <property type="match status" value="1"/>
</dbReference>
<dbReference type="InterPro" id="IPR036291">
    <property type="entry name" value="NAD(P)-bd_dom_sf"/>
</dbReference>
<dbReference type="Gene3D" id="3.40.50.10860">
    <property type="entry name" value="Leucine Dehydrogenase, chain A, domain 1"/>
    <property type="match status" value="1"/>
</dbReference>
<dbReference type="SUPFAM" id="SSF53223">
    <property type="entry name" value="Aminoacid dehydrogenase-like, N-terminal domain"/>
    <property type="match status" value="1"/>
</dbReference>
<evidence type="ECO:0000313" key="10">
    <source>
        <dbReference type="EMBL" id="MFC5970297.1"/>
    </source>
</evidence>
<accession>A0ABD5RIC8</accession>
<reference evidence="10 11" key="1">
    <citation type="journal article" date="2019" name="Int. J. Syst. Evol. Microbiol.">
        <title>The Global Catalogue of Microorganisms (GCM) 10K type strain sequencing project: providing services to taxonomists for standard genome sequencing and annotation.</title>
        <authorList>
            <consortium name="The Broad Institute Genomics Platform"/>
            <consortium name="The Broad Institute Genome Sequencing Center for Infectious Disease"/>
            <person name="Wu L."/>
            <person name="Ma J."/>
        </authorList>
    </citation>
    <scope>NUCLEOTIDE SEQUENCE [LARGE SCALE GENOMIC DNA]</scope>
    <source>
        <strain evidence="10 11">CGMCC 1.12543</strain>
    </source>
</reference>
<evidence type="ECO:0000256" key="1">
    <source>
        <dbReference type="ARBA" id="ARBA00006382"/>
    </source>
</evidence>
<evidence type="ECO:0000256" key="5">
    <source>
        <dbReference type="PIRSR" id="PIRSR000185-1"/>
    </source>
</evidence>
<keyword evidence="11" id="KW-1185">Reference proteome</keyword>
<comment type="subunit">
    <text evidence="2">Homohexamer.</text>
</comment>
<feature type="region of interest" description="Disordered" evidence="8">
    <location>
        <begin position="172"/>
        <end position="192"/>
    </location>
</feature>
<feature type="domain" description="Glutamate/phenylalanine/leucine/valine/L-tryptophan dehydrogenase C-terminal" evidence="9">
    <location>
        <begin position="188"/>
        <end position="418"/>
    </location>
</feature>
<protein>
    <recommendedName>
        <fullName evidence="4">Glutamate dehydrogenase</fullName>
    </recommendedName>
</protein>
<gene>
    <name evidence="10" type="primary">gdhB</name>
    <name evidence="10" type="ORF">ACFPYI_03045</name>
</gene>
<feature type="active site" description="Proton donor" evidence="5">
    <location>
        <position position="111"/>
    </location>
</feature>
<dbReference type="CDD" id="cd01076">
    <property type="entry name" value="NAD_bind_1_Glu_DH"/>
    <property type="match status" value="1"/>
</dbReference>
<name>A0ABD5RIC8_9EURY</name>
<dbReference type="SUPFAM" id="SSF51735">
    <property type="entry name" value="NAD(P)-binding Rossmann-fold domains"/>
    <property type="match status" value="1"/>
</dbReference>
<proteinExistence type="inferred from homology"/>
<comment type="similarity">
    <text evidence="1 4 7">Belongs to the Glu/Leu/Phe/Val dehydrogenases family.</text>
</comment>
<dbReference type="PIRSF" id="PIRSF000185">
    <property type="entry name" value="Glu_DH"/>
    <property type="match status" value="1"/>
</dbReference>
<dbReference type="EMBL" id="JBHSQH010000001">
    <property type="protein sequence ID" value="MFC5970297.1"/>
    <property type="molecule type" value="Genomic_DNA"/>
</dbReference>
<dbReference type="InterPro" id="IPR006095">
    <property type="entry name" value="Glu/Leu/Phe/Val/Trp_DH"/>
</dbReference>
<dbReference type="Pfam" id="PF02812">
    <property type="entry name" value="ELFV_dehydrog_N"/>
    <property type="match status" value="1"/>
</dbReference>
<dbReference type="InterPro" id="IPR014362">
    <property type="entry name" value="Glu_DH"/>
</dbReference>
<dbReference type="SMART" id="SM00839">
    <property type="entry name" value="ELFV_dehydrog"/>
    <property type="match status" value="1"/>
</dbReference>
<organism evidence="10 11">
    <name type="scientific">Halomarina salina</name>
    <dbReference type="NCBI Taxonomy" id="1872699"/>
    <lineage>
        <taxon>Archaea</taxon>
        <taxon>Methanobacteriati</taxon>
        <taxon>Methanobacteriota</taxon>
        <taxon>Stenosarchaea group</taxon>
        <taxon>Halobacteria</taxon>
        <taxon>Halobacteriales</taxon>
        <taxon>Natronomonadaceae</taxon>
        <taxon>Halomarina</taxon>
    </lineage>
</organism>
<sequence>MSSTRLLSDVSLLDDTLDQIDVATVSLDVDPDVRCLLQSVDQVHKVSVPFRRDDGRVEVVTGYRVQHNDVLGPYKGGLRYSLDVDEDECSALAVLMTLKCSLLDLPFGGAKGGVAVDPDDLSDAEHERLTRRFAEELRKVIGPNTDIPAPDMGTSERTMAWFMDAYSTQAGEPRPGVVTGKPPAVGGSRGRAAAPGRSVAIATREACDYYDVGLEGATVAVQGFGAVGQHAARTLHEWGADVVAVSDVDGGCYDPTGLDVPGLCEDASSGRVNTAGHRTRMLTNDELLALDVDVLIPAAVGGVLTEANAPDVRASLVVEGANGPTTPAADRVLAANGVPVVPDVFANAGGVTVSYFEWLQDRSRRRWSLPEVHGELESKLLDAWAELVAASESHDVTLREAAHVVAVGRIADAIGYRGV</sequence>
<dbReference type="Gene3D" id="3.40.50.720">
    <property type="entry name" value="NAD(P)-binding Rossmann-like Domain"/>
    <property type="match status" value="1"/>
</dbReference>
<dbReference type="PANTHER" id="PTHR11606">
    <property type="entry name" value="GLUTAMATE DEHYDROGENASE"/>
    <property type="match status" value="1"/>
</dbReference>
<dbReference type="InterPro" id="IPR006097">
    <property type="entry name" value="Glu/Leu/Phe/Val/Trp_DH_dimer"/>
</dbReference>
<comment type="caution">
    <text evidence="10">The sequence shown here is derived from an EMBL/GenBank/DDBJ whole genome shotgun (WGS) entry which is preliminary data.</text>
</comment>
<evidence type="ECO:0000256" key="7">
    <source>
        <dbReference type="RuleBase" id="RU004417"/>
    </source>
</evidence>
<dbReference type="RefSeq" id="WP_282594682.1">
    <property type="nucleotide sequence ID" value="NZ_JALLGW010000002.1"/>
</dbReference>
<dbReference type="GO" id="GO:0016491">
    <property type="term" value="F:oxidoreductase activity"/>
    <property type="evidence" value="ECO:0007669"/>
    <property type="project" value="UniProtKB-KW"/>
</dbReference>
<dbReference type="InterPro" id="IPR033922">
    <property type="entry name" value="NAD_bind_Glu_DH"/>
</dbReference>
<dbReference type="InterPro" id="IPR046346">
    <property type="entry name" value="Aminoacid_DH-like_N_sf"/>
</dbReference>
<evidence type="ECO:0000256" key="2">
    <source>
        <dbReference type="ARBA" id="ARBA00011643"/>
    </source>
</evidence>
<dbReference type="InterPro" id="IPR006096">
    <property type="entry name" value="Glu/Leu/Phe/Val/Trp_DH_C"/>
</dbReference>
<dbReference type="InterPro" id="IPR033524">
    <property type="entry name" value="Glu/Leu/Phe/Val_DH_AS"/>
</dbReference>
<dbReference type="PRINTS" id="PR00082">
    <property type="entry name" value="GLFDHDRGNASE"/>
</dbReference>
<dbReference type="AlphaFoldDB" id="A0ABD5RIC8"/>
<evidence type="ECO:0000259" key="9">
    <source>
        <dbReference type="SMART" id="SM00839"/>
    </source>
</evidence>
<evidence type="ECO:0000256" key="3">
    <source>
        <dbReference type="ARBA" id="ARBA00023002"/>
    </source>
</evidence>
<feature type="site" description="Important for catalysis" evidence="6">
    <location>
        <position position="151"/>
    </location>
</feature>
<dbReference type="InterPro" id="IPR054867">
    <property type="entry name" value="GluDhGdhB"/>
</dbReference>
<keyword evidence="3 4" id="KW-0560">Oxidoreductase</keyword>
<dbReference type="NCBIfam" id="NF041398">
    <property type="entry name" value="GluDhGdhB_Halo"/>
    <property type="match status" value="1"/>
</dbReference>
<feature type="compositionally biased region" description="Low complexity" evidence="8">
    <location>
        <begin position="182"/>
        <end position="192"/>
    </location>
</feature>
<dbReference type="Proteomes" id="UP001596099">
    <property type="component" value="Unassembled WGS sequence"/>
</dbReference>
<evidence type="ECO:0000256" key="8">
    <source>
        <dbReference type="SAM" id="MobiDB-lite"/>
    </source>
</evidence>
<evidence type="ECO:0000256" key="4">
    <source>
        <dbReference type="PIRNR" id="PIRNR000185"/>
    </source>
</evidence>
<dbReference type="PROSITE" id="PS00074">
    <property type="entry name" value="GLFV_DEHYDROGENASE"/>
    <property type="match status" value="1"/>
</dbReference>
<dbReference type="PANTHER" id="PTHR11606:SF13">
    <property type="entry name" value="GLUTAMATE DEHYDROGENASE 1, MITOCHONDRIAL"/>
    <property type="match status" value="1"/>
</dbReference>
<evidence type="ECO:0000256" key="6">
    <source>
        <dbReference type="PIRSR" id="PIRSR000185-3"/>
    </source>
</evidence>
<evidence type="ECO:0000313" key="11">
    <source>
        <dbReference type="Proteomes" id="UP001596099"/>
    </source>
</evidence>